<protein>
    <recommendedName>
        <fullName evidence="2">Copper amine oxidase-like N-terminal domain-containing protein</fullName>
    </recommendedName>
</protein>
<feature type="signal peptide" evidence="1">
    <location>
        <begin position="1"/>
        <end position="25"/>
    </location>
</feature>
<evidence type="ECO:0000313" key="3">
    <source>
        <dbReference type="EMBL" id="MBD3921152.1"/>
    </source>
</evidence>
<proteinExistence type="predicted"/>
<dbReference type="InterPro" id="IPR012854">
    <property type="entry name" value="Cu_amine_oxidase-like_N"/>
</dbReference>
<feature type="domain" description="Copper amine oxidase-like N-terminal" evidence="2">
    <location>
        <begin position="70"/>
        <end position="161"/>
    </location>
</feature>
<reference evidence="3 4" key="1">
    <citation type="submission" date="2020-09" db="EMBL/GenBank/DDBJ databases">
        <title>Paenibacillus sp. strain PR3 16S rRNA gene Genome sequencing and assembly.</title>
        <authorList>
            <person name="Kim J."/>
        </authorList>
    </citation>
    <scope>NUCLEOTIDE SEQUENCE [LARGE SCALE GENOMIC DNA]</scope>
    <source>
        <strain evidence="3 4">PR3</strain>
    </source>
</reference>
<dbReference type="EMBL" id="JACXZA010000005">
    <property type="protein sequence ID" value="MBD3921152.1"/>
    <property type="molecule type" value="Genomic_DNA"/>
</dbReference>
<sequence>MRMKWPAAIMLMGMLLLIAGQSANASAGVVKETSAGASVSARIVEGEIPAAALTSEVWSCNLQTKDSSIIVRQGVTYISQSQLAAMLRDLVWRVGTPSGSIQVSGPNHTLSLSMGSRYAVMNGVKRKMSGASFVQNGVQYLPLRDVVSWAGGTVNVDAQGKLTIAYTVRSMVIAGDSGTYWVRRDNGIVYTAAGSEMPHQIGRSKVRAGDQYSIRITELAENSTLLSINHNYGSPTLKLNNDEYRLIVYRGMLVRESFVHYLGVQPIQYAEAGGGIAAMMNGTELQLVQPNGRLTARIDLLKLVNEQLTVDKPGYSFDKAFTLEYVSVEERIALVKPYSTYDMLLVDMNAGTVTELYKELLPQDEVEMMNRWKTEPTDFKYQGDRIAFERRDGNVLIFSHETLHDSIPYTEDRITELRYTLQLS</sequence>
<keyword evidence="4" id="KW-1185">Reference proteome</keyword>
<name>A0ABR8MYY7_9BACL</name>
<feature type="chain" id="PRO_5046856715" description="Copper amine oxidase-like N-terminal domain-containing protein" evidence="1">
    <location>
        <begin position="26"/>
        <end position="424"/>
    </location>
</feature>
<comment type="caution">
    <text evidence="3">The sequence shown here is derived from an EMBL/GenBank/DDBJ whole genome shotgun (WGS) entry which is preliminary data.</text>
</comment>
<keyword evidence="1" id="KW-0732">Signal</keyword>
<accession>A0ABR8MYY7</accession>
<dbReference type="Proteomes" id="UP000609346">
    <property type="component" value="Unassembled WGS sequence"/>
</dbReference>
<gene>
    <name evidence="3" type="ORF">H8B09_20460</name>
</gene>
<evidence type="ECO:0000256" key="1">
    <source>
        <dbReference type="SAM" id="SignalP"/>
    </source>
</evidence>
<evidence type="ECO:0000259" key="2">
    <source>
        <dbReference type="Pfam" id="PF07833"/>
    </source>
</evidence>
<dbReference type="RefSeq" id="WP_224753811.1">
    <property type="nucleotide sequence ID" value="NZ_JACXZA010000005.1"/>
</dbReference>
<dbReference type="InterPro" id="IPR036582">
    <property type="entry name" value="Mao_N_sf"/>
</dbReference>
<evidence type="ECO:0000313" key="4">
    <source>
        <dbReference type="Proteomes" id="UP000609346"/>
    </source>
</evidence>
<organism evidence="3 4">
    <name type="scientific">Paenibacillus terricola</name>
    <dbReference type="NCBI Taxonomy" id="2763503"/>
    <lineage>
        <taxon>Bacteria</taxon>
        <taxon>Bacillati</taxon>
        <taxon>Bacillota</taxon>
        <taxon>Bacilli</taxon>
        <taxon>Bacillales</taxon>
        <taxon>Paenibacillaceae</taxon>
        <taxon>Paenibacillus</taxon>
    </lineage>
</organism>
<dbReference type="SUPFAM" id="SSF55383">
    <property type="entry name" value="Copper amine oxidase, domain N"/>
    <property type="match status" value="1"/>
</dbReference>
<dbReference type="Pfam" id="PF07833">
    <property type="entry name" value="Cu_amine_oxidN1"/>
    <property type="match status" value="1"/>
</dbReference>